<keyword evidence="3" id="KW-1185">Reference proteome</keyword>
<sequence>MLAQNQAWKRTKAPHSSDASCLQRPRCSNTTTGEGSTDRLSILKGSQRPSEAMNPARRYVLLRWSETTAGNCLLSGARKGWVRIAKLRSKFRLRSGAEGSGEEWALPIAP</sequence>
<comment type="caution">
    <text evidence="2">The sequence shown here is derived from an EMBL/GenBank/DDBJ whole genome shotgun (WGS) entry which is preliminary data.</text>
</comment>
<organism evidence="2 3">
    <name type="scientific">Penicillium capsulatum</name>
    <dbReference type="NCBI Taxonomy" id="69766"/>
    <lineage>
        <taxon>Eukaryota</taxon>
        <taxon>Fungi</taxon>
        <taxon>Dikarya</taxon>
        <taxon>Ascomycota</taxon>
        <taxon>Pezizomycotina</taxon>
        <taxon>Eurotiomycetes</taxon>
        <taxon>Eurotiomycetidae</taxon>
        <taxon>Eurotiales</taxon>
        <taxon>Aspergillaceae</taxon>
        <taxon>Penicillium</taxon>
    </lineage>
</organism>
<reference evidence="2" key="2">
    <citation type="journal article" date="2023" name="IMA Fungus">
        <title>Comparative genomic study of the Penicillium genus elucidates a diverse pangenome and 15 lateral gene transfer events.</title>
        <authorList>
            <person name="Petersen C."/>
            <person name="Sorensen T."/>
            <person name="Nielsen M.R."/>
            <person name="Sondergaard T.E."/>
            <person name="Sorensen J.L."/>
            <person name="Fitzpatrick D.A."/>
            <person name="Frisvad J.C."/>
            <person name="Nielsen K.L."/>
        </authorList>
    </citation>
    <scope>NUCLEOTIDE SEQUENCE</scope>
    <source>
        <strain evidence="2">IBT 21917</strain>
    </source>
</reference>
<evidence type="ECO:0000256" key="1">
    <source>
        <dbReference type="SAM" id="MobiDB-lite"/>
    </source>
</evidence>
<evidence type="ECO:0000313" key="3">
    <source>
        <dbReference type="Proteomes" id="UP001146351"/>
    </source>
</evidence>
<dbReference type="AlphaFoldDB" id="A0A9W9LVS7"/>
<reference evidence="2" key="1">
    <citation type="submission" date="2022-11" db="EMBL/GenBank/DDBJ databases">
        <authorList>
            <person name="Petersen C."/>
        </authorList>
    </citation>
    <scope>NUCLEOTIDE SEQUENCE</scope>
    <source>
        <strain evidence="2">IBT 21917</strain>
    </source>
</reference>
<proteinExistence type="predicted"/>
<evidence type="ECO:0000313" key="2">
    <source>
        <dbReference type="EMBL" id="KAJ5179891.1"/>
    </source>
</evidence>
<dbReference type="EMBL" id="JAPQKO010000002">
    <property type="protein sequence ID" value="KAJ5179891.1"/>
    <property type="molecule type" value="Genomic_DNA"/>
</dbReference>
<feature type="compositionally biased region" description="Polar residues" evidence="1">
    <location>
        <begin position="26"/>
        <end position="39"/>
    </location>
</feature>
<name>A0A9W9LVS7_9EURO</name>
<accession>A0A9W9LVS7</accession>
<feature type="region of interest" description="Disordered" evidence="1">
    <location>
        <begin position="1"/>
        <end position="40"/>
    </location>
</feature>
<gene>
    <name evidence="2" type="ORF">N7492_003101</name>
</gene>
<protein>
    <submittedName>
        <fullName evidence="2">Uncharacterized protein</fullName>
    </submittedName>
</protein>
<dbReference type="Proteomes" id="UP001146351">
    <property type="component" value="Unassembled WGS sequence"/>
</dbReference>